<dbReference type="EMBL" id="NFIJ01000021">
    <property type="protein sequence ID" value="OUO03620.1"/>
    <property type="molecule type" value="Genomic_DNA"/>
</dbReference>
<dbReference type="Proteomes" id="UP000195975">
    <property type="component" value="Unassembled WGS sequence"/>
</dbReference>
<accession>A0A9Q5SQ03</accession>
<evidence type="ECO:0000313" key="2">
    <source>
        <dbReference type="Proteomes" id="UP000195975"/>
    </source>
</evidence>
<protein>
    <submittedName>
        <fullName evidence="1">Uncharacterized protein</fullName>
    </submittedName>
</protein>
<gene>
    <name evidence="1" type="ORF">B5F96_15460</name>
</gene>
<name>A0A9Q5SQ03_9BACT</name>
<proteinExistence type="predicted"/>
<organism evidence="1 2">
    <name type="scientific">Parabacteroides johnsonii</name>
    <dbReference type="NCBI Taxonomy" id="387661"/>
    <lineage>
        <taxon>Bacteria</taxon>
        <taxon>Pseudomonadati</taxon>
        <taxon>Bacteroidota</taxon>
        <taxon>Bacteroidia</taxon>
        <taxon>Bacteroidales</taxon>
        <taxon>Tannerellaceae</taxon>
        <taxon>Parabacteroides</taxon>
    </lineage>
</organism>
<reference evidence="2" key="1">
    <citation type="submission" date="2017-04" db="EMBL/GenBank/DDBJ databases">
        <title>Function of individual gut microbiota members based on whole genome sequencing of pure cultures obtained from chicken caecum.</title>
        <authorList>
            <person name="Medvecky M."/>
            <person name="Cejkova D."/>
            <person name="Polansky O."/>
            <person name="Karasova D."/>
            <person name="Kubasova T."/>
            <person name="Cizek A."/>
            <person name="Rychlik I."/>
        </authorList>
    </citation>
    <scope>NUCLEOTIDE SEQUENCE [LARGE SCALE GENOMIC DNA]</scope>
    <source>
        <strain evidence="2">An42</strain>
    </source>
</reference>
<evidence type="ECO:0000313" key="1">
    <source>
        <dbReference type="EMBL" id="OUO03620.1"/>
    </source>
</evidence>
<comment type="caution">
    <text evidence="1">The sequence shown here is derived from an EMBL/GenBank/DDBJ whole genome shotgun (WGS) entry which is preliminary data.</text>
</comment>
<dbReference type="AlphaFoldDB" id="A0A9Q5SQ03"/>
<sequence length="64" mass="7584">MRCAKYWYSWDADNTDERRLTQILLIISKINLRPPVYFVLSASSDIKLTHPHWISRHCPLSIVN</sequence>